<dbReference type="PANTHER" id="PTHR40630:SF1">
    <property type="entry name" value="DNA-BINDING PROTEIN"/>
    <property type="match status" value="1"/>
</dbReference>
<dbReference type="Pfam" id="PF11338">
    <property type="entry name" value="DUF3140"/>
    <property type="match status" value="1"/>
</dbReference>
<dbReference type="AlphaFoldDB" id="A0AA35Q7Q5"/>
<dbReference type="Pfam" id="PF11160">
    <property type="entry name" value="Hva1_TUDOR"/>
    <property type="match status" value="1"/>
</dbReference>
<accession>A0AA35Q7Q5</accession>
<feature type="compositionally biased region" description="Basic and acidic residues" evidence="1">
    <location>
        <begin position="281"/>
        <end position="312"/>
    </location>
</feature>
<feature type="compositionally biased region" description="Basic and acidic residues" evidence="1">
    <location>
        <begin position="160"/>
        <end position="169"/>
    </location>
</feature>
<dbReference type="PANTHER" id="PTHR40630">
    <property type="entry name" value="POSSIBLE DNA-BINDING PROTEIN"/>
    <property type="match status" value="1"/>
</dbReference>
<proteinExistence type="predicted"/>
<reference evidence="3" key="1">
    <citation type="submission" date="2023-01" db="EMBL/GenBank/DDBJ databases">
        <authorList>
            <person name="Piombo E."/>
        </authorList>
    </citation>
    <scope>NUCLEOTIDE SEQUENCE</scope>
</reference>
<comment type="caution">
    <text evidence="3">The sequence shown here is derived from an EMBL/GenBank/DDBJ whole genome shotgun (WGS) entry which is preliminary data.</text>
</comment>
<dbReference type="Proteomes" id="UP001160390">
    <property type="component" value="Unassembled WGS sequence"/>
</dbReference>
<gene>
    <name evidence="3" type="ORF">CCHLO57077_00000626</name>
</gene>
<feature type="region of interest" description="Disordered" evidence="1">
    <location>
        <begin position="90"/>
        <end position="331"/>
    </location>
</feature>
<feature type="compositionally biased region" description="Acidic residues" evidence="1">
    <location>
        <begin position="202"/>
        <end position="216"/>
    </location>
</feature>
<keyword evidence="4" id="KW-1185">Reference proteome</keyword>
<feature type="compositionally biased region" description="Basic and acidic residues" evidence="1">
    <location>
        <begin position="227"/>
        <end position="253"/>
    </location>
</feature>
<feature type="compositionally biased region" description="Basic and acidic residues" evidence="1">
    <location>
        <begin position="90"/>
        <end position="105"/>
    </location>
</feature>
<feature type="compositionally biased region" description="Acidic residues" evidence="1">
    <location>
        <begin position="127"/>
        <end position="159"/>
    </location>
</feature>
<feature type="region of interest" description="Disordered" evidence="1">
    <location>
        <begin position="28"/>
        <end position="52"/>
    </location>
</feature>
<dbReference type="EMBL" id="CABFNP030001245">
    <property type="protein sequence ID" value="CAI6093554.1"/>
    <property type="molecule type" value="Genomic_DNA"/>
</dbReference>
<evidence type="ECO:0000259" key="2">
    <source>
        <dbReference type="Pfam" id="PF11160"/>
    </source>
</evidence>
<evidence type="ECO:0000313" key="3">
    <source>
        <dbReference type="EMBL" id="CAI6093554.1"/>
    </source>
</evidence>
<protein>
    <recommendedName>
        <fullName evidence="2">Hypervirulence associated protein TUDOR domain-containing protein</fullName>
    </recommendedName>
</protein>
<evidence type="ECO:0000313" key="4">
    <source>
        <dbReference type="Proteomes" id="UP001160390"/>
    </source>
</evidence>
<dbReference type="InterPro" id="IPR021487">
    <property type="entry name" value="DUF3140"/>
</dbReference>
<feature type="compositionally biased region" description="Low complexity" evidence="1">
    <location>
        <begin position="255"/>
        <end position="265"/>
    </location>
</feature>
<dbReference type="InterPro" id="IPR021331">
    <property type="entry name" value="Hva1_TUDOR"/>
</dbReference>
<name>A0AA35Q7Q5_9HYPO</name>
<organism evidence="3 4">
    <name type="scientific">Clonostachys chloroleuca</name>
    <dbReference type="NCBI Taxonomy" id="1926264"/>
    <lineage>
        <taxon>Eukaryota</taxon>
        <taxon>Fungi</taxon>
        <taxon>Dikarya</taxon>
        <taxon>Ascomycota</taxon>
        <taxon>Pezizomycotina</taxon>
        <taxon>Sordariomycetes</taxon>
        <taxon>Hypocreomycetidae</taxon>
        <taxon>Hypocreales</taxon>
        <taxon>Bionectriaceae</taxon>
        <taxon>Clonostachys</taxon>
    </lineage>
</organism>
<evidence type="ECO:0000256" key="1">
    <source>
        <dbReference type="SAM" id="MobiDB-lite"/>
    </source>
</evidence>
<feature type="domain" description="Hypervirulence associated protein TUDOR" evidence="2">
    <location>
        <begin position="269"/>
        <end position="330"/>
    </location>
</feature>
<feature type="compositionally biased region" description="Basic and acidic residues" evidence="1">
    <location>
        <begin position="37"/>
        <end position="52"/>
    </location>
</feature>
<sequence>MKNDSQVVQEFNELVNMTASELEKWLKSGDSNSAGWPKEDTSGESVGHDSGRKIVEILRANPKKDPKKYNEDHIEHMRKVVSYCKRHLAQEEKTNNEKLVEEVKKTKSYASLKNWGHDFLKGKEDENKDEGEDAKDEDEDEEAKNEGEDEKGEEASEDENDKHAGDKRKQPAKAQKGSQKKREIRQGEAGGHGKKSDKDNGADEDEDGEDVGDDDVQQQSNGKGAKKRAEGEGEGENEKEGGDGKNNQDDGGKKANGSGKSAKNGPDPGDTVSWKWGGGHPEGKVLDVKEEKATVKTKRGNEVSRKGSKEDPAVVLDAGKSKAVKAARELD</sequence>
<feature type="compositionally biased region" description="Basic and acidic residues" evidence="1">
    <location>
        <begin position="115"/>
        <end position="126"/>
    </location>
</feature>